<dbReference type="RefSeq" id="WP_161798415.1">
    <property type="nucleotide sequence ID" value="NZ_JAGTPX020000007.1"/>
</dbReference>
<sequence>MSSKNTNPIQYGVFDVLYANNDDVTNLPLSQRKQILGVASGKCGFTTISLFS</sequence>
<dbReference type="SUPFAM" id="SSF56091">
    <property type="entry name" value="DNA ligase/mRNA capping enzyme, catalytic domain"/>
    <property type="match status" value="1"/>
</dbReference>
<dbReference type="AlphaFoldDB" id="A0A941GH15"/>
<evidence type="ECO:0000313" key="1">
    <source>
        <dbReference type="EMBL" id="MBR8672459.1"/>
    </source>
</evidence>
<gene>
    <name evidence="1" type="ORF">KD144_23270</name>
</gene>
<dbReference type="OrthoDB" id="5503604at2"/>
<protein>
    <submittedName>
        <fullName evidence="1">Uncharacterized protein</fullName>
    </submittedName>
</protein>
<dbReference type="Gene3D" id="3.30.470.30">
    <property type="entry name" value="DNA ligase/mRNA capping enzyme"/>
    <property type="match status" value="1"/>
</dbReference>
<reference evidence="1" key="1">
    <citation type="submission" date="2021-04" db="EMBL/GenBank/DDBJ databases">
        <title>Genomic analysis of electroactive and textile dye degrading Bacillus circulans strain: DC10 isolated from constructed wetland-microbial fuel cells treating textile dye wastewaters.</title>
        <authorList>
            <person name="Patel D.U."/>
            <person name="Desai C.R."/>
        </authorList>
    </citation>
    <scope>NUCLEOTIDE SEQUENCE</scope>
    <source>
        <strain evidence="1">DC10</strain>
    </source>
</reference>
<name>A0A941GH15_NIACI</name>
<organism evidence="1">
    <name type="scientific">Niallia circulans</name>
    <name type="common">Bacillus circulans</name>
    <dbReference type="NCBI Taxonomy" id="1397"/>
    <lineage>
        <taxon>Bacteria</taxon>
        <taxon>Bacillati</taxon>
        <taxon>Bacillota</taxon>
        <taxon>Bacilli</taxon>
        <taxon>Bacillales</taxon>
        <taxon>Bacillaceae</taxon>
        <taxon>Niallia</taxon>
    </lineage>
</organism>
<proteinExistence type="predicted"/>
<comment type="caution">
    <text evidence="1">The sequence shown here is derived from an EMBL/GenBank/DDBJ whole genome shotgun (WGS) entry which is preliminary data.</text>
</comment>
<dbReference type="EMBL" id="JAGTPX010000041">
    <property type="protein sequence ID" value="MBR8672459.1"/>
    <property type="molecule type" value="Genomic_DNA"/>
</dbReference>
<accession>A0A941GH15</accession>